<sequence length="63" mass="7382">MTLSGAEIRALIQELVELQDRIDELRLAEKNRWSTSVEPHQELVRLSHREGEIVAVLRLQRLH</sequence>
<evidence type="ECO:0000313" key="2">
    <source>
        <dbReference type="Proteomes" id="UP001501468"/>
    </source>
</evidence>
<organism evidence="1 2">
    <name type="scientific">Terrabacter ginsenosidimutans</name>
    <dbReference type="NCBI Taxonomy" id="490575"/>
    <lineage>
        <taxon>Bacteria</taxon>
        <taxon>Bacillati</taxon>
        <taxon>Actinomycetota</taxon>
        <taxon>Actinomycetes</taxon>
        <taxon>Micrococcales</taxon>
        <taxon>Intrasporangiaceae</taxon>
        <taxon>Terrabacter</taxon>
    </lineage>
</organism>
<evidence type="ECO:0000313" key="1">
    <source>
        <dbReference type="EMBL" id="GAA3722317.1"/>
    </source>
</evidence>
<comment type="caution">
    <text evidence="1">The sequence shown here is derived from an EMBL/GenBank/DDBJ whole genome shotgun (WGS) entry which is preliminary data.</text>
</comment>
<protein>
    <submittedName>
        <fullName evidence="1">Uncharacterized protein</fullName>
    </submittedName>
</protein>
<proteinExistence type="predicted"/>
<keyword evidence="2" id="KW-1185">Reference proteome</keyword>
<gene>
    <name evidence="1" type="ORF">GCM10022399_43360</name>
</gene>
<name>A0ABP7EPK8_9MICO</name>
<accession>A0ABP7EPK8</accession>
<reference evidence="2" key="1">
    <citation type="journal article" date="2019" name="Int. J. Syst. Evol. Microbiol.">
        <title>The Global Catalogue of Microorganisms (GCM) 10K type strain sequencing project: providing services to taxonomists for standard genome sequencing and annotation.</title>
        <authorList>
            <consortium name="The Broad Institute Genomics Platform"/>
            <consortium name="The Broad Institute Genome Sequencing Center for Infectious Disease"/>
            <person name="Wu L."/>
            <person name="Ma J."/>
        </authorList>
    </citation>
    <scope>NUCLEOTIDE SEQUENCE [LARGE SCALE GENOMIC DNA]</scope>
    <source>
        <strain evidence="2">JCM 17125</strain>
    </source>
</reference>
<dbReference type="Proteomes" id="UP001501468">
    <property type="component" value="Unassembled WGS sequence"/>
</dbReference>
<dbReference type="EMBL" id="BAABDC010000014">
    <property type="protein sequence ID" value="GAA3722317.1"/>
    <property type="molecule type" value="Genomic_DNA"/>
</dbReference>